<organism evidence="14 15">
    <name type="scientific">Denticeps clupeoides</name>
    <name type="common">denticle herring</name>
    <dbReference type="NCBI Taxonomy" id="299321"/>
    <lineage>
        <taxon>Eukaryota</taxon>
        <taxon>Metazoa</taxon>
        <taxon>Chordata</taxon>
        <taxon>Craniata</taxon>
        <taxon>Vertebrata</taxon>
        <taxon>Euteleostomi</taxon>
        <taxon>Actinopterygii</taxon>
        <taxon>Neopterygii</taxon>
        <taxon>Teleostei</taxon>
        <taxon>Clupei</taxon>
        <taxon>Clupeiformes</taxon>
        <taxon>Denticipitoidei</taxon>
        <taxon>Denticipitidae</taxon>
        <taxon>Denticeps</taxon>
    </lineage>
</organism>
<keyword evidence="7 11" id="KW-0472">Membrane</keyword>
<dbReference type="PROSITE" id="PS51914">
    <property type="entry name" value="MRH"/>
    <property type="match status" value="15"/>
</dbReference>
<evidence type="ECO:0000256" key="3">
    <source>
        <dbReference type="ARBA" id="ARBA00022692"/>
    </source>
</evidence>
<evidence type="ECO:0000256" key="9">
    <source>
        <dbReference type="PROSITE-ProRule" id="PRU00479"/>
    </source>
</evidence>
<dbReference type="FunFam" id="2.70.130.10:FF:000016">
    <property type="entry name" value="Insulin-like growth factor 2 receptor"/>
    <property type="match status" value="1"/>
</dbReference>
<feature type="domain" description="MRH" evidence="13">
    <location>
        <begin position="898"/>
        <end position="1040"/>
    </location>
</feature>
<feature type="domain" description="Fibronectin type-II" evidence="12">
    <location>
        <begin position="1855"/>
        <end position="1903"/>
    </location>
</feature>
<dbReference type="GO" id="GO:0038023">
    <property type="term" value="F:signaling receptor activity"/>
    <property type="evidence" value="ECO:0007669"/>
    <property type="project" value="InterPro"/>
</dbReference>
<feature type="domain" description="MRH" evidence="13">
    <location>
        <begin position="149"/>
        <end position="290"/>
    </location>
</feature>
<comment type="subcellular location">
    <subcellularLocation>
        <location evidence="1">Endomembrane system</location>
    </subcellularLocation>
</comment>
<dbReference type="PROSITE" id="PS51092">
    <property type="entry name" value="FN2_2"/>
    <property type="match status" value="1"/>
</dbReference>
<feature type="compositionally biased region" description="Acidic residues" evidence="10">
    <location>
        <begin position="2430"/>
        <end position="2440"/>
    </location>
</feature>
<dbReference type="Pfam" id="PF00878">
    <property type="entry name" value="CIMR"/>
    <property type="match status" value="14"/>
</dbReference>
<dbReference type="Gene3D" id="2.10.10.10">
    <property type="entry name" value="Fibronectin, type II, collagen-binding"/>
    <property type="match status" value="1"/>
</dbReference>
<dbReference type="FunFam" id="2.70.130.10:FF:000011">
    <property type="entry name" value="Insulin-like growth factor 2 receptor"/>
    <property type="match status" value="1"/>
</dbReference>
<gene>
    <name evidence="14" type="primary">IGF2R</name>
</gene>
<accession>A0AAY4BUZ3</accession>
<dbReference type="InterPro" id="IPR013806">
    <property type="entry name" value="Kringle-like"/>
</dbReference>
<evidence type="ECO:0000256" key="11">
    <source>
        <dbReference type="SAM" id="Phobius"/>
    </source>
</evidence>
<evidence type="ECO:0000256" key="10">
    <source>
        <dbReference type="SAM" id="MobiDB-lite"/>
    </source>
</evidence>
<dbReference type="GeneTree" id="ENSGT00390000013943"/>
<dbReference type="Gene3D" id="2.70.130.10">
    <property type="entry name" value="Mannose-6-phosphate receptor binding domain"/>
    <property type="match status" value="15"/>
</dbReference>
<proteinExistence type="predicted"/>
<feature type="domain" description="MRH" evidence="13">
    <location>
        <begin position="444"/>
        <end position="594"/>
    </location>
</feature>
<feature type="domain" description="MRH" evidence="13">
    <location>
        <begin position="1766"/>
        <end position="1948"/>
    </location>
</feature>
<feature type="domain" description="MRH" evidence="13">
    <location>
        <begin position="1616"/>
        <end position="1761"/>
    </location>
</feature>
<dbReference type="Ensembl" id="ENSDCDT00010030157.1">
    <property type="protein sequence ID" value="ENSDCDP00010024382.1"/>
    <property type="gene ID" value="ENSDCDG00010014130.1"/>
</dbReference>
<feature type="domain" description="MRH" evidence="13">
    <location>
        <begin position="742"/>
        <end position="890"/>
    </location>
</feature>
<dbReference type="FunFam" id="2.70.130.10:FF:000020">
    <property type="entry name" value="Insulin-like growth factor 2 receptor"/>
    <property type="match status" value="1"/>
</dbReference>
<dbReference type="PANTHER" id="PTHR15071">
    <property type="entry name" value="MANNOSE-6-PHOSPHATE RECEPTOR FAMILY MEMBER"/>
    <property type="match status" value="1"/>
</dbReference>
<dbReference type="FunFam" id="2.70.130.10:FF:000009">
    <property type="entry name" value="Insulin-like growth factor 2 receptor"/>
    <property type="match status" value="1"/>
</dbReference>
<dbReference type="GO" id="GO:0007041">
    <property type="term" value="P:lysosomal transport"/>
    <property type="evidence" value="ECO:0007669"/>
    <property type="project" value="InterPro"/>
</dbReference>
<dbReference type="FunFam" id="2.70.130.10:FF:000015">
    <property type="entry name" value="Insulin-like growth factor 2 receptor"/>
    <property type="match status" value="1"/>
</dbReference>
<evidence type="ECO:0008006" key="16">
    <source>
        <dbReference type="Google" id="ProtNLM"/>
    </source>
</evidence>
<evidence type="ECO:0000256" key="2">
    <source>
        <dbReference type="ARBA" id="ARBA00022448"/>
    </source>
</evidence>
<evidence type="ECO:0000313" key="15">
    <source>
        <dbReference type="Proteomes" id="UP000694580"/>
    </source>
</evidence>
<feature type="domain" description="MRH" evidence="13">
    <location>
        <begin position="20"/>
        <end position="140"/>
    </location>
</feature>
<evidence type="ECO:0000256" key="5">
    <source>
        <dbReference type="ARBA" id="ARBA00022737"/>
    </source>
</evidence>
<feature type="domain" description="MRH" evidence="13">
    <location>
        <begin position="1475"/>
        <end position="1614"/>
    </location>
</feature>
<evidence type="ECO:0000256" key="7">
    <source>
        <dbReference type="ARBA" id="ARBA00023136"/>
    </source>
</evidence>
<feature type="domain" description="MRH" evidence="13">
    <location>
        <begin position="1043"/>
        <end position="1181"/>
    </location>
</feature>
<feature type="disulfide bond" evidence="9">
    <location>
        <begin position="1874"/>
        <end position="1901"/>
    </location>
</feature>
<keyword evidence="8 9" id="KW-1015">Disulfide bond</keyword>
<dbReference type="PRINTS" id="PR00013">
    <property type="entry name" value="FNTYPEII"/>
</dbReference>
<keyword evidence="5" id="KW-0677">Repeat</keyword>
<dbReference type="SMART" id="SM00059">
    <property type="entry name" value="FN2"/>
    <property type="match status" value="1"/>
</dbReference>
<feature type="domain" description="MRH" evidence="13">
    <location>
        <begin position="600"/>
        <end position="739"/>
    </location>
</feature>
<evidence type="ECO:0000256" key="1">
    <source>
        <dbReference type="ARBA" id="ARBA00004308"/>
    </source>
</evidence>
<evidence type="ECO:0000313" key="14">
    <source>
        <dbReference type="Ensembl" id="ENSDCDP00010024382.1"/>
    </source>
</evidence>
<dbReference type="Pfam" id="PF00040">
    <property type="entry name" value="fn2"/>
    <property type="match status" value="1"/>
</dbReference>
<evidence type="ECO:0000256" key="4">
    <source>
        <dbReference type="ARBA" id="ARBA00022729"/>
    </source>
</evidence>
<protein>
    <recommendedName>
        <fullName evidence="16">Insulin-like growth factor 2 receptor</fullName>
    </recommendedName>
</protein>
<dbReference type="GO" id="GO:0005537">
    <property type="term" value="F:D-mannose binding"/>
    <property type="evidence" value="ECO:0007669"/>
    <property type="project" value="InterPro"/>
</dbReference>
<keyword evidence="2" id="KW-0813">Transport</keyword>
<dbReference type="GO" id="GO:0000139">
    <property type="term" value="C:Golgi membrane"/>
    <property type="evidence" value="ECO:0007669"/>
    <property type="project" value="UniProtKB-SubCell"/>
</dbReference>
<feature type="domain" description="MRH" evidence="13">
    <location>
        <begin position="1328"/>
        <end position="1469"/>
    </location>
</feature>
<feature type="transmembrane region" description="Helical" evidence="11">
    <location>
        <begin position="2262"/>
        <end position="2283"/>
    </location>
</feature>
<dbReference type="FunFam" id="2.70.130.10:FF:000005">
    <property type="entry name" value="Insulin-like growth factor 2 receptor"/>
    <property type="match status" value="1"/>
</dbReference>
<feature type="domain" description="MRH" evidence="13">
    <location>
        <begin position="2094"/>
        <end position="2238"/>
    </location>
</feature>
<keyword evidence="15" id="KW-1185">Reference proteome</keyword>
<feature type="domain" description="MRH" evidence="13">
    <location>
        <begin position="1187"/>
        <end position="1324"/>
    </location>
</feature>
<feature type="region of interest" description="Disordered" evidence="10">
    <location>
        <begin position="2381"/>
        <end position="2440"/>
    </location>
</feature>
<keyword evidence="4" id="KW-0732">Signal</keyword>
<reference evidence="14" key="3">
    <citation type="submission" date="2025-09" db="UniProtKB">
        <authorList>
            <consortium name="Ensembl"/>
        </authorList>
    </citation>
    <scope>IDENTIFICATION</scope>
</reference>
<feature type="compositionally biased region" description="Basic and acidic residues" evidence="10">
    <location>
        <begin position="2409"/>
        <end position="2429"/>
    </location>
</feature>
<feature type="disulfide bond" evidence="9">
    <location>
        <begin position="1860"/>
        <end position="1886"/>
    </location>
</feature>
<dbReference type="FunFam" id="2.70.130.10:FF:000006">
    <property type="entry name" value="Insulin-like growth factor 2 receptor"/>
    <property type="match status" value="1"/>
</dbReference>
<evidence type="ECO:0000256" key="6">
    <source>
        <dbReference type="ARBA" id="ARBA00022989"/>
    </source>
</evidence>
<keyword evidence="6 11" id="KW-1133">Transmembrane helix</keyword>
<keyword evidence="3 11" id="KW-0812">Transmembrane</keyword>
<dbReference type="FunFam" id="2.70.130.10:FF:000004">
    <property type="entry name" value="Insulin-like growth factor 2 receptor"/>
    <property type="match status" value="1"/>
</dbReference>
<feature type="domain" description="MRH" evidence="13">
    <location>
        <begin position="296"/>
        <end position="439"/>
    </location>
</feature>
<dbReference type="Proteomes" id="UP000694580">
    <property type="component" value="Chromosome 14"/>
</dbReference>
<evidence type="ECO:0000256" key="8">
    <source>
        <dbReference type="ARBA" id="ARBA00023157"/>
    </source>
</evidence>
<dbReference type="PANTHER" id="PTHR15071:SF17">
    <property type="entry name" value="CATION-INDEPENDENT MANNOSE-6-PHOSPHATE RECEPTOR"/>
    <property type="match status" value="1"/>
</dbReference>
<dbReference type="SMART" id="SM01404">
    <property type="entry name" value="CIMR"/>
    <property type="match status" value="14"/>
</dbReference>
<dbReference type="GO" id="GO:0005802">
    <property type="term" value="C:trans-Golgi network"/>
    <property type="evidence" value="ECO:0007669"/>
    <property type="project" value="TreeGrafter"/>
</dbReference>
<reference evidence="14 15" key="1">
    <citation type="submission" date="2020-06" db="EMBL/GenBank/DDBJ databases">
        <authorList>
            <consortium name="Wellcome Sanger Institute Data Sharing"/>
        </authorList>
    </citation>
    <scope>NUCLEOTIDE SEQUENCE [LARGE SCALE GENOMIC DNA]</scope>
</reference>
<dbReference type="GO" id="GO:0010008">
    <property type="term" value="C:endosome membrane"/>
    <property type="evidence" value="ECO:0007669"/>
    <property type="project" value="UniProtKB-SubCell"/>
</dbReference>
<dbReference type="InterPro" id="IPR000479">
    <property type="entry name" value="CIMR_rpt"/>
</dbReference>
<dbReference type="InterPro" id="IPR036943">
    <property type="entry name" value="FN_type2_sf"/>
</dbReference>
<sequence>PGRAAACRRAARYVWNTFLMSCVPRHAPRYKWEVFDKDSGVKYALKLCDSSPDTECGAGVAVCAREPAGEAARSVGSLSLQKLSASVVDFNTTLQCDVGKSLVQSSISFQCGKTMGTPELVTVSECTHYFEWRSYVACKKDKFKPHKEVPCYVFDSDGRKHDLSPLIKLTDGYLVDDSDDDVDFYINLCRSLNRPQSACPEGSAACLTTSKGSFNMGFPSSPPELVSRDRLQLRYEGVTDIPEFCSGHSPAVTITLICPSRRQSGSSPKMTAKTNCRYEVQWVTEYACHRDYVESHTCKLTSEQHDISIDLTHLALASGDHPYYAESTDGQDTYVYYLNVCGDVPVADCSDEQGHVAACQVKQKGSSFKKIAGRNVNQTLRYSDGDLTLIYPGGSKCSSGFQRMTIINFECNETGHPVFTGETDCTYYFDWQTAFACVKEKEDLLCRVTDGKKRYDLSPLTRFSESDSLENWEAVDGNAPEYDRMRFYLNVCHKVLQHGAASGCPEEAGICAVGKMRTDVDLGKFLSSPQITGGTNVRLTYTDGDVCRPNMRIKTIIILKCKPGDMESPPVFRAKSSDGCIYEFEWYTSAACVLSKTEGDDCKVADPQAGFSFDLSPLRKADGGSYNMSTDLYDFFINICGDLNKDPCPTNAGACQVDKSTPPKSWSLGQYNSKLSYYDGMIQLAYRNGSTYNNAQHTQRSALISFLCDREAGAGQPEFQLEDENTYNFRWYTSYACPERPQECVVTDPATLQQYDLSSLSRSDRNWETMDLSNLNNRRKYYINVCRPLKPVPGCGRTASVCETKYELVRLVSVSNMGVALKGPVVQEMNHLLLEYTNGAACESDGVMTTYTTRIHLTCAKGALSSGPRFFFNQNCMVNFMWYTEAACAISTATDTSGMCTVKDPNTGFEFKLHQLSKPSGYTTTGNGKTFLLNICAPVVGCGSDESSSVAGCELEDGKPVSPVGVEKTLELSTDGQLTLTYKGELDKPTGTRDTFTISFVCDHDATTGSLKLVKEEMSSSTHVTHDAFFEFITSLACAPAPVDCQATDPEGKQYDLSDLSLDNSHYMPIDTSAEAQSQRFFINVCKPLPYIEGCPAGALGACAVINGVGVNLGYVQSSPQAASDGSIAIVYQNGDKCSDKGRYSARIMFQCDIKPGSPMFDHKDGCEYVFIWRTPKACPIQRIQGNNCKVQDPRSGHVFDLTSLSGQDYSVKSGQYDYQFSVCGPLKAGVCTHKDDGLEVASCQVEGSTHRIAGLASQTLTYENGLLMINYTNGETCHKYYKRSTVILFSCSQSQNPGTPEFIRETANCTYLFEWHTPLACLPFEPLVCSYNDGNGSSYDLSSLALPRSSWRVVSQHQPDQSYYINVCRSLFPQDDSWTCSSSSAACLKIGNTYVGLGQARSEPQLEKNVLVLRYTNGDKCPDGQRNKTTIIRFKCDAKKEESQPAFISALEDCAYTFQWTTAAACPLKTTQQDNCKVTNPVTGHQFDLSTLNKENGYMVYDNVDSTKMFRLNVCGEIKNAGCIDGAAVCIKDRQTAVNGGKSTSKLSYLDQVVKLSYEDGDVCPANRDVRHKSIISFVCKEGASSGLPVLVDTDRETCTHYFSWHTSLVCEKQISCFVWNDTKLIDLKSLVHATGSYTATDNDMDKDKSPDFYINICQPLNPIPGVTCPPGAAVCMDPDDGPPIDIGRITSPPYYSSERDEVEITFNSSTTCDVDQSQNYSSRIIFSCQRGVDLGSPQMIRKQRCVYVFEWATPVVCPDVVTTDGCSITVSQLQYTFNLSVLTGEVLVPANSGPYKINVCGTLPECNGAVCQQKSGSSVSFGNSKAVSLDYIMDDQSITMSYGLGDKCPTVTDTGELCVFPFTYMNKTYTECTTSVSNHGRSWCATTSNYNKDRKMGFCHTVEAKRQSKIIFTCDQSAGRGRPQVEVEEQGCSTTFQWRTSAACTPRKMECRLVRDHKTYDMRTLSSLTSPWKFSHGSDSYYVNLCQGIHGGLMDCPESAAICRRSKGKTQVLGLIHTQSMALTGDGKVQVNYSMGEVVCGNKLNAKTIITLSCGKVIGHPKLQEDLTTCEFWLTWETRAACTVQQYEVEMLNGTIKRPDTGSSFSLGALYFRLHKATGDIRSNGDRYVYHIQLSGITNSSEASCQGARICQVKINADFQRKIGSAGQAKYYIKGDMLDVQVPSDSKCGKDKSKTVSSSIQFHCNPDVGDGIPEFMLESDGCEYLFVWHTARVCEYISTEEDKESDDTDAAASLSGRSQALGAVLSLLLVVLTVCLLVLLLHKRERRDLVIQKVTGCCRRANPVSYKYSKVNTDENGCEDEMEWLMEETESPGRDAHRGENGHITTKPVSADALRSFSLDEQDSEDEVLTVPGVRIHTARPAASAPRHRPALLQAESDEDLVGLLEEQDRRSRPKPHDRPHRGRVDQADDSDEDLLKV</sequence>
<evidence type="ECO:0000259" key="13">
    <source>
        <dbReference type="PROSITE" id="PS51914"/>
    </source>
</evidence>
<name>A0AAY4BUZ3_9TELE</name>
<dbReference type="SUPFAM" id="SSF50911">
    <property type="entry name" value="Mannose 6-phosphate receptor domain"/>
    <property type="match status" value="15"/>
</dbReference>
<dbReference type="InterPro" id="IPR000562">
    <property type="entry name" value="FN_type2_dom"/>
</dbReference>
<dbReference type="CDD" id="cd00062">
    <property type="entry name" value="FN2"/>
    <property type="match status" value="1"/>
</dbReference>
<dbReference type="SUPFAM" id="SSF57440">
    <property type="entry name" value="Kringle-like"/>
    <property type="match status" value="1"/>
</dbReference>
<dbReference type="InterPro" id="IPR044865">
    <property type="entry name" value="MRH_dom"/>
</dbReference>
<evidence type="ECO:0000259" key="12">
    <source>
        <dbReference type="PROSITE" id="PS51092"/>
    </source>
</evidence>
<dbReference type="InterPro" id="IPR009011">
    <property type="entry name" value="Man6P_isomerase_rcpt-bd_dom_sf"/>
</dbReference>
<feature type="domain" description="MRH" evidence="13">
    <location>
        <begin position="1951"/>
        <end position="2086"/>
    </location>
</feature>
<reference evidence="14" key="2">
    <citation type="submission" date="2025-08" db="UniProtKB">
        <authorList>
            <consortium name="Ensembl"/>
        </authorList>
    </citation>
    <scope>IDENTIFICATION</scope>
</reference>